<keyword evidence="15" id="KW-1185">Reference proteome</keyword>
<keyword evidence="8" id="KW-0624">Polysaccharide degradation</keyword>
<protein>
    <recommendedName>
        <fullName evidence="11">lytic cellulose monooxygenase (C4-dehydrogenating)</fullName>
        <ecNumber evidence="11">1.14.99.56</ecNumber>
    </recommendedName>
</protein>
<feature type="domain" description="Auxiliary Activity family 9 catalytic" evidence="13">
    <location>
        <begin position="20"/>
        <end position="89"/>
    </location>
</feature>
<evidence type="ECO:0000256" key="3">
    <source>
        <dbReference type="ARBA" id="ARBA00022525"/>
    </source>
</evidence>
<accession>A0AAN7Z724</accession>
<evidence type="ECO:0000313" key="14">
    <source>
        <dbReference type="EMBL" id="KAK5631087.1"/>
    </source>
</evidence>
<keyword evidence="6" id="KW-1015">Disulfide bond</keyword>
<evidence type="ECO:0000256" key="11">
    <source>
        <dbReference type="ARBA" id="ARBA00047174"/>
    </source>
</evidence>
<dbReference type="AlphaFoldDB" id="A0AAN7Z724"/>
<dbReference type="PANTHER" id="PTHR33353:SF32">
    <property type="entry name" value="ENDO-BETA-1,4-GLUCANASE D"/>
    <property type="match status" value="1"/>
</dbReference>
<sequence length="104" mass="11117">MRSISILGRATYLFAVANAHTLFTSLYINDVKQGQGDGTCVRQNTDLAHGNSPVVDLSSNDMTCGFSGTTPVNYICPAPAGAKLTFEYRLNPARAGQGFIDESQ</sequence>
<evidence type="ECO:0000256" key="5">
    <source>
        <dbReference type="ARBA" id="ARBA00023001"/>
    </source>
</evidence>
<feature type="chain" id="PRO_5042918585" description="lytic cellulose monooxygenase (C4-dehydrogenating)" evidence="12">
    <location>
        <begin position="20"/>
        <end position="104"/>
    </location>
</feature>
<feature type="signal peptide" evidence="12">
    <location>
        <begin position="1"/>
        <end position="19"/>
    </location>
</feature>
<organism evidence="14 15">
    <name type="scientific">Xylaria bambusicola</name>
    <dbReference type="NCBI Taxonomy" id="326684"/>
    <lineage>
        <taxon>Eukaryota</taxon>
        <taxon>Fungi</taxon>
        <taxon>Dikarya</taxon>
        <taxon>Ascomycota</taxon>
        <taxon>Pezizomycotina</taxon>
        <taxon>Sordariomycetes</taxon>
        <taxon>Xylariomycetidae</taxon>
        <taxon>Xylariales</taxon>
        <taxon>Xylariaceae</taxon>
        <taxon>Xylaria</taxon>
    </lineage>
</organism>
<gene>
    <name evidence="14" type="ORF">RRF57_006802</name>
</gene>
<dbReference type="EC" id="1.14.99.56" evidence="11"/>
<evidence type="ECO:0000256" key="9">
    <source>
        <dbReference type="ARBA" id="ARBA00044502"/>
    </source>
</evidence>
<evidence type="ECO:0000256" key="7">
    <source>
        <dbReference type="ARBA" id="ARBA00023277"/>
    </source>
</evidence>
<evidence type="ECO:0000256" key="6">
    <source>
        <dbReference type="ARBA" id="ARBA00023157"/>
    </source>
</evidence>
<evidence type="ECO:0000256" key="1">
    <source>
        <dbReference type="ARBA" id="ARBA00001973"/>
    </source>
</evidence>
<comment type="caution">
    <text evidence="14">The sequence shown here is derived from an EMBL/GenBank/DDBJ whole genome shotgun (WGS) entry which is preliminary data.</text>
</comment>
<name>A0AAN7Z724_9PEZI</name>
<dbReference type="Gene3D" id="2.70.50.70">
    <property type="match status" value="1"/>
</dbReference>
<proteinExistence type="inferred from homology"/>
<dbReference type="PANTHER" id="PTHR33353">
    <property type="entry name" value="PUTATIVE (AFU_ORTHOLOGUE AFUA_1G12560)-RELATED"/>
    <property type="match status" value="1"/>
</dbReference>
<keyword evidence="5" id="KW-0136">Cellulose degradation</keyword>
<evidence type="ECO:0000259" key="13">
    <source>
        <dbReference type="Pfam" id="PF03443"/>
    </source>
</evidence>
<evidence type="ECO:0000256" key="4">
    <source>
        <dbReference type="ARBA" id="ARBA00022729"/>
    </source>
</evidence>
<dbReference type="GO" id="GO:0030245">
    <property type="term" value="P:cellulose catabolic process"/>
    <property type="evidence" value="ECO:0007669"/>
    <property type="project" value="UniProtKB-KW"/>
</dbReference>
<evidence type="ECO:0000256" key="12">
    <source>
        <dbReference type="SAM" id="SignalP"/>
    </source>
</evidence>
<comment type="similarity">
    <text evidence="9">Belongs to the polysaccharide monooxygenase AA9 family.</text>
</comment>
<evidence type="ECO:0000256" key="2">
    <source>
        <dbReference type="ARBA" id="ARBA00004613"/>
    </source>
</evidence>
<evidence type="ECO:0000256" key="10">
    <source>
        <dbReference type="ARBA" id="ARBA00045077"/>
    </source>
</evidence>
<dbReference type="InterPro" id="IPR005103">
    <property type="entry name" value="AA9_LPMO"/>
</dbReference>
<comment type="catalytic activity">
    <reaction evidence="10">
        <text>[(1-&gt;4)-beta-D-glucosyl]n+m + reduced acceptor + O2 = 4-dehydro-beta-D-glucosyl-[(1-&gt;4)-beta-D-glucosyl]n-1 + [(1-&gt;4)-beta-D-glucosyl]m + acceptor + H2O.</text>
        <dbReference type="EC" id="1.14.99.56"/>
    </reaction>
</comment>
<dbReference type="GO" id="GO:0005576">
    <property type="term" value="C:extracellular region"/>
    <property type="evidence" value="ECO:0007669"/>
    <property type="project" value="UniProtKB-SubCell"/>
</dbReference>
<evidence type="ECO:0000313" key="15">
    <source>
        <dbReference type="Proteomes" id="UP001305414"/>
    </source>
</evidence>
<dbReference type="InterPro" id="IPR049892">
    <property type="entry name" value="AA9"/>
</dbReference>
<comment type="cofactor">
    <cofactor evidence="1">
        <name>Cu(2+)</name>
        <dbReference type="ChEBI" id="CHEBI:29036"/>
    </cofactor>
</comment>
<keyword evidence="4 12" id="KW-0732">Signal</keyword>
<dbReference type="Pfam" id="PF03443">
    <property type="entry name" value="AA9"/>
    <property type="match status" value="1"/>
</dbReference>
<evidence type="ECO:0000256" key="8">
    <source>
        <dbReference type="ARBA" id="ARBA00023326"/>
    </source>
</evidence>
<dbReference type="Proteomes" id="UP001305414">
    <property type="component" value="Unassembled WGS sequence"/>
</dbReference>
<keyword evidence="7" id="KW-0119">Carbohydrate metabolism</keyword>
<keyword evidence="3" id="KW-0964">Secreted</keyword>
<dbReference type="EMBL" id="JAWHQM010000018">
    <property type="protein sequence ID" value="KAK5631087.1"/>
    <property type="molecule type" value="Genomic_DNA"/>
</dbReference>
<reference evidence="14 15" key="1">
    <citation type="submission" date="2023-10" db="EMBL/GenBank/DDBJ databases">
        <title>Draft genome sequence of Xylaria bambusicola isolate GMP-LS, the root and basal stem rot pathogen of sugarcane in Indonesia.</title>
        <authorList>
            <person name="Selvaraj P."/>
            <person name="Muralishankar V."/>
            <person name="Muruganantham S."/>
            <person name="Sp S."/>
            <person name="Haryani S."/>
            <person name="Lau K.J.X."/>
            <person name="Naqvi N.I."/>
        </authorList>
    </citation>
    <scope>NUCLEOTIDE SEQUENCE [LARGE SCALE GENOMIC DNA]</scope>
    <source>
        <strain evidence="14">GMP-LS</strain>
    </source>
</reference>
<comment type="subcellular location">
    <subcellularLocation>
        <location evidence="2">Secreted</location>
    </subcellularLocation>
</comment>